<evidence type="ECO:0000313" key="1">
    <source>
        <dbReference type="EMBL" id="JAH86922.1"/>
    </source>
</evidence>
<proteinExistence type="predicted"/>
<reference evidence="1" key="1">
    <citation type="submission" date="2014-11" db="EMBL/GenBank/DDBJ databases">
        <authorList>
            <person name="Amaro Gonzalez C."/>
        </authorList>
    </citation>
    <scope>NUCLEOTIDE SEQUENCE</scope>
</reference>
<name>A0A0E9W9A3_ANGAN</name>
<dbReference type="EMBL" id="GBXM01021655">
    <property type="protein sequence ID" value="JAH86922.1"/>
    <property type="molecule type" value="Transcribed_RNA"/>
</dbReference>
<reference evidence="1" key="2">
    <citation type="journal article" date="2015" name="Fish Shellfish Immunol.">
        <title>Early steps in the European eel (Anguilla anguilla)-Vibrio vulnificus interaction in the gills: Role of the RtxA13 toxin.</title>
        <authorList>
            <person name="Callol A."/>
            <person name="Pajuelo D."/>
            <person name="Ebbesson L."/>
            <person name="Teles M."/>
            <person name="MacKenzie S."/>
            <person name="Amaro C."/>
        </authorList>
    </citation>
    <scope>NUCLEOTIDE SEQUENCE</scope>
</reference>
<dbReference type="AlphaFoldDB" id="A0A0E9W9A3"/>
<protein>
    <submittedName>
        <fullName evidence="1">Uncharacterized protein</fullName>
    </submittedName>
</protein>
<organism evidence="1">
    <name type="scientific">Anguilla anguilla</name>
    <name type="common">European freshwater eel</name>
    <name type="synonym">Muraena anguilla</name>
    <dbReference type="NCBI Taxonomy" id="7936"/>
    <lineage>
        <taxon>Eukaryota</taxon>
        <taxon>Metazoa</taxon>
        <taxon>Chordata</taxon>
        <taxon>Craniata</taxon>
        <taxon>Vertebrata</taxon>
        <taxon>Euteleostomi</taxon>
        <taxon>Actinopterygii</taxon>
        <taxon>Neopterygii</taxon>
        <taxon>Teleostei</taxon>
        <taxon>Anguilliformes</taxon>
        <taxon>Anguillidae</taxon>
        <taxon>Anguilla</taxon>
    </lineage>
</organism>
<accession>A0A0E9W9A3</accession>
<sequence length="59" mass="6382">MSLIDLSKGEGEIKLTFETQLLGNIGCVPVNHSLPKRALMLKSSDYLLPFSLPTSAGLH</sequence>